<reference evidence="1" key="1">
    <citation type="submission" date="2021-05" db="EMBL/GenBank/DDBJ databases">
        <authorList>
            <person name="Pan Q."/>
            <person name="Jouanno E."/>
            <person name="Zahm M."/>
            <person name="Klopp C."/>
            <person name="Cabau C."/>
            <person name="Louis A."/>
            <person name="Berthelot C."/>
            <person name="Parey E."/>
            <person name="Roest Crollius H."/>
            <person name="Montfort J."/>
            <person name="Robinson-Rechavi M."/>
            <person name="Bouchez O."/>
            <person name="Lampietro C."/>
            <person name="Lopez Roques C."/>
            <person name="Donnadieu C."/>
            <person name="Postlethwait J."/>
            <person name="Bobe J."/>
            <person name="Dillon D."/>
            <person name="Chandos A."/>
            <person name="von Hippel F."/>
            <person name="Guiguen Y."/>
        </authorList>
    </citation>
    <scope>NUCLEOTIDE SEQUENCE</scope>
    <source>
        <strain evidence="1">YG-Jan2019</strain>
    </source>
</reference>
<protein>
    <submittedName>
        <fullName evidence="1">Uncharacterized protein</fullName>
    </submittedName>
</protein>
<gene>
    <name evidence="1" type="ORF">DPEC_G00227260</name>
</gene>
<dbReference type="EMBL" id="CM055746">
    <property type="protein sequence ID" value="KAJ7997273.1"/>
    <property type="molecule type" value="Genomic_DNA"/>
</dbReference>
<comment type="caution">
    <text evidence="1">The sequence shown here is derived from an EMBL/GenBank/DDBJ whole genome shotgun (WGS) entry which is preliminary data.</text>
</comment>
<organism evidence="1 2">
    <name type="scientific">Dallia pectoralis</name>
    <name type="common">Alaska blackfish</name>
    <dbReference type="NCBI Taxonomy" id="75939"/>
    <lineage>
        <taxon>Eukaryota</taxon>
        <taxon>Metazoa</taxon>
        <taxon>Chordata</taxon>
        <taxon>Craniata</taxon>
        <taxon>Vertebrata</taxon>
        <taxon>Euteleostomi</taxon>
        <taxon>Actinopterygii</taxon>
        <taxon>Neopterygii</taxon>
        <taxon>Teleostei</taxon>
        <taxon>Protacanthopterygii</taxon>
        <taxon>Esociformes</taxon>
        <taxon>Umbridae</taxon>
        <taxon>Dallia</taxon>
    </lineage>
</organism>
<keyword evidence="2" id="KW-1185">Reference proteome</keyword>
<name>A0ACC2G103_DALPE</name>
<evidence type="ECO:0000313" key="2">
    <source>
        <dbReference type="Proteomes" id="UP001157502"/>
    </source>
</evidence>
<sequence length="305" mass="34807">MIKINMLLLNVLYLILQVASGSQHEIIETLMPNVLVLKVDLDVFFETNVPLSCGEAHQDTDVTWRKNGSPVGSGNQITVKVEEMLAGNYSCHNQNGDYLNHTLVLVQDNQSHNRKRRILKEYNENDKNEYIRCLARNYSGMFHCSWKKSLHRNSASVVLVQAARFSGSNVSCYVDANSAGLTCEDTESCPYSEEVSHINLTVYFRTNFLLEEYTTTPFLIREIVRPDTVDFIKSKQWTLGKTVTLTRRRLWRRTPPKTQNTLSFAMNTNTVSASVPKMNWLNPPGANGPIMRLMKNIEGKRPKHH</sequence>
<accession>A0ACC2G103</accession>
<dbReference type="Proteomes" id="UP001157502">
    <property type="component" value="Chromosome 19"/>
</dbReference>
<evidence type="ECO:0000313" key="1">
    <source>
        <dbReference type="EMBL" id="KAJ7997273.1"/>
    </source>
</evidence>
<proteinExistence type="predicted"/>